<dbReference type="Proteomes" id="UP000585050">
    <property type="component" value="Unassembled WGS sequence"/>
</dbReference>
<dbReference type="GO" id="GO:0016747">
    <property type="term" value="F:acyltransferase activity, transferring groups other than amino-acyl groups"/>
    <property type="evidence" value="ECO:0007669"/>
    <property type="project" value="InterPro"/>
</dbReference>
<dbReference type="AlphaFoldDB" id="A0A7X8SJU0"/>
<keyword evidence="2" id="KW-0012">Acyltransferase</keyword>
<protein>
    <submittedName>
        <fullName evidence="4">N-acetyltransferase</fullName>
    </submittedName>
</protein>
<organism evidence="4 5">
    <name type="scientific">Flammeovirga agarivorans</name>
    <dbReference type="NCBI Taxonomy" id="2726742"/>
    <lineage>
        <taxon>Bacteria</taxon>
        <taxon>Pseudomonadati</taxon>
        <taxon>Bacteroidota</taxon>
        <taxon>Cytophagia</taxon>
        <taxon>Cytophagales</taxon>
        <taxon>Flammeovirgaceae</taxon>
        <taxon>Flammeovirga</taxon>
    </lineage>
</organism>
<evidence type="ECO:0000256" key="2">
    <source>
        <dbReference type="ARBA" id="ARBA00023315"/>
    </source>
</evidence>
<dbReference type="EMBL" id="JABAIL010000003">
    <property type="protein sequence ID" value="NLR91536.1"/>
    <property type="molecule type" value="Genomic_DNA"/>
</dbReference>
<dbReference type="PANTHER" id="PTHR43072:SF23">
    <property type="entry name" value="UPF0039 PROTEIN C11D3.02C"/>
    <property type="match status" value="1"/>
</dbReference>
<accession>A0A7X8SJU0</accession>
<feature type="domain" description="N-acetyltransferase" evidence="3">
    <location>
        <begin position="7"/>
        <end position="168"/>
    </location>
</feature>
<dbReference type="InterPro" id="IPR000182">
    <property type="entry name" value="GNAT_dom"/>
</dbReference>
<dbReference type="InterPro" id="IPR016181">
    <property type="entry name" value="Acyl_CoA_acyltransferase"/>
</dbReference>
<evidence type="ECO:0000313" key="5">
    <source>
        <dbReference type="Proteomes" id="UP000585050"/>
    </source>
</evidence>
<dbReference type="Gene3D" id="3.40.630.30">
    <property type="match status" value="1"/>
</dbReference>
<dbReference type="SUPFAM" id="SSF55729">
    <property type="entry name" value="Acyl-CoA N-acyltransferases (Nat)"/>
    <property type="match status" value="1"/>
</dbReference>
<dbReference type="PANTHER" id="PTHR43072">
    <property type="entry name" value="N-ACETYLTRANSFERASE"/>
    <property type="match status" value="1"/>
</dbReference>
<reference evidence="4 5" key="1">
    <citation type="submission" date="2020-04" db="EMBL/GenBank/DDBJ databases">
        <title>Flammeovirga sp. SR4, a novel species isolated from seawater.</title>
        <authorList>
            <person name="Wang X."/>
        </authorList>
    </citation>
    <scope>NUCLEOTIDE SEQUENCE [LARGE SCALE GENOMIC DNA]</scope>
    <source>
        <strain evidence="4 5">SR4</strain>
    </source>
</reference>
<comment type="caution">
    <text evidence="4">The sequence shown here is derived from an EMBL/GenBank/DDBJ whole genome shotgun (WGS) entry which is preliminary data.</text>
</comment>
<keyword evidence="5" id="KW-1185">Reference proteome</keyword>
<dbReference type="PROSITE" id="PS51186">
    <property type="entry name" value="GNAT"/>
    <property type="match status" value="1"/>
</dbReference>
<evidence type="ECO:0000259" key="3">
    <source>
        <dbReference type="PROSITE" id="PS51186"/>
    </source>
</evidence>
<keyword evidence="1 4" id="KW-0808">Transferase</keyword>
<dbReference type="Pfam" id="PF13420">
    <property type="entry name" value="Acetyltransf_4"/>
    <property type="match status" value="1"/>
</dbReference>
<proteinExistence type="predicted"/>
<gene>
    <name evidence="4" type="ORF">HGP29_09985</name>
</gene>
<sequence length="169" mass="19214">MNTTTNLTYEPLTRDHLEEVKIIYDYYVKNSTATFHMDEVLIEELEAFIPIGSKKYPSYLVKEGTTVVGYAYLGPFKSREAYNRTAEVTIYLDHKASGRGIASKVIKKLEMDALEGDMICVLMAVITGDNLASIRLFEKLGYEKCAHLKQVGEKFGKILDVVDYQKIIR</sequence>
<name>A0A7X8SJU0_9BACT</name>
<dbReference type="RefSeq" id="WP_168882255.1">
    <property type="nucleotide sequence ID" value="NZ_JABAIL010000003.1"/>
</dbReference>
<evidence type="ECO:0000313" key="4">
    <source>
        <dbReference type="EMBL" id="NLR91536.1"/>
    </source>
</evidence>
<evidence type="ECO:0000256" key="1">
    <source>
        <dbReference type="ARBA" id="ARBA00022679"/>
    </source>
</evidence>